<evidence type="ECO:0000256" key="5">
    <source>
        <dbReference type="ARBA" id="ARBA00022842"/>
    </source>
</evidence>
<dbReference type="Pfam" id="PF02880">
    <property type="entry name" value="PGM_PMM_III"/>
    <property type="match status" value="1"/>
</dbReference>
<dbReference type="InterPro" id="IPR005841">
    <property type="entry name" value="Alpha-D-phosphohexomutase_SF"/>
</dbReference>
<evidence type="ECO:0000259" key="9">
    <source>
        <dbReference type="Pfam" id="PF02878"/>
    </source>
</evidence>
<evidence type="ECO:0000313" key="12">
    <source>
        <dbReference type="EMBL" id="SDD57777.1"/>
    </source>
</evidence>
<feature type="domain" description="Alpha-D-phosphohexomutase alpha/beta/alpha" evidence="9">
    <location>
        <begin position="74"/>
        <end position="148"/>
    </location>
</feature>
<evidence type="ECO:0000259" key="11">
    <source>
        <dbReference type="Pfam" id="PF02880"/>
    </source>
</evidence>
<organism evidence="12 13">
    <name type="scientific">Sanguibacter gelidistatuariae</name>
    <dbReference type="NCBI Taxonomy" id="1814289"/>
    <lineage>
        <taxon>Bacteria</taxon>
        <taxon>Bacillati</taxon>
        <taxon>Actinomycetota</taxon>
        <taxon>Actinomycetes</taxon>
        <taxon>Micrococcales</taxon>
        <taxon>Sanguibacteraceae</taxon>
        <taxon>Sanguibacter</taxon>
    </lineage>
</organism>
<evidence type="ECO:0000256" key="7">
    <source>
        <dbReference type="SAM" id="MobiDB-lite"/>
    </source>
</evidence>
<dbReference type="PANTHER" id="PTHR43771:SF1">
    <property type="entry name" value="PHOSPHOMANNOMUTASE"/>
    <property type="match status" value="1"/>
</dbReference>
<dbReference type="InterPro" id="IPR016055">
    <property type="entry name" value="A-D-PHexomutase_a/b/a-I/II/III"/>
</dbReference>
<dbReference type="InterPro" id="IPR005846">
    <property type="entry name" value="A-D-PHexomutase_a/b/a-III"/>
</dbReference>
<feature type="domain" description="Alpha-D-phosphohexomutase alpha/beta/alpha" evidence="10">
    <location>
        <begin position="189"/>
        <end position="294"/>
    </location>
</feature>
<dbReference type="InterPro" id="IPR005844">
    <property type="entry name" value="A-D-PHexomutase_a/b/a-I"/>
</dbReference>
<dbReference type="EMBL" id="FMYH01000008">
    <property type="protein sequence ID" value="SDD57777.1"/>
    <property type="molecule type" value="Genomic_DNA"/>
</dbReference>
<dbReference type="InterPro" id="IPR005843">
    <property type="entry name" value="A-D-PHexomutase_C"/>
</dbReference>
<dbReference type="GO" id="GO:0016868">
    <property type="term" value="F:intramolecular phosphotransferase activity"/>
    <property type="evidence" value="ECO:0007669"/>
    <property type="project" value="InterPro"/>
</dbReference>
<dbReference type="Pfam" id="PF02879">
    <property type="entry name" value="PGM_PMM_II"/>
    <property type="match status" value="1"/>
</dbReference>
<dbReference type="Pfam" id="PF02878">
    <property type="entry name" value="PGM_PMM_I"/>
    <property type="match status" value="1"/>
</dbReference>
<feature type="region of interest" description="Disordered" evidence="7">
    <location>
        <begin position="504"/>
        <end position="524"/>
    </location>
</feature>
<dbReference type="GO" id="GO:0005975">
    <property type="term" value="P:carbohydrate metabolic process"/>
    <property type="evidence" value="ECO:0007669"/>
    <property type="project" value="InterPro"/>
</dbReference>
<dbReference type="Proteomes" id="UP000199039">
    <property type="component" value="Unassembled WGS sequence"/>
</dbReference>
<proteinExistence type="inferred from homology"/>
<dbReference type="InterPro" id="IPR036900">
    <property type="entry name" value="A-D-PHexomutase_C_sf"/>
</dbReference>
<evidence type="ECO:0000259" key="10">
    <source>
        <dbReference type="Pfam" id="PF02879"/>
    </source>
</evidence>
<dbReference type="InterPro" id="IPR005845">
    <property type="entry name" value="A-D-PHexomutase_a/b/a-II"/>
</dbReference>
<dbReference type="PRINTS" id="PR00509">
    <property type="entry name" value="PGMPMM"/>
</dbReference>
<dbReference type="AlphaFoldDB" id="A0A1G6VXT3"/>
<accession>A0A1G6VXT3</accession>
<dbReference type="GO" id="GO:0046872">
    <property type="term" value="F:metal ion binding"/>
    <property type="evidence" value="ECO:0007669"/>
    <property type="project" value="UniProtKB-KW"/>
</dbReference>
<dbReference type="Pfam" id="PF00408">
    <property type="entry name" value="PGM_PMM_IV"/>
    <property type="match status" value="1"/>
</dbReference>
<comment type="similarity">
    <text evidence="2">Belongs to the phosphohexose mutase family.</text>
</comment>
<dbReference type="OrthoDB" id="9803322at2"/>
<keyword evidence="3" id="KW-0597">Phosphoprotein</keyword>
<dbReference type="RefSeq" id="WP_093185890.1">
    <property type="nucleotide sequence ID" value="NZ_FMYH01000008.1"/>
</dbReference>
<sequence length="524" mass="54434">MSITEPPGLSRPADLSGLFASQDVRGVVPDPLSAQVAEALGAAFATVVVIPESGDDATPASPEAPATGTLTCPVVVLGRDMRASGPDLSAAFARGLMAAGVDVVDIGLCSADTLSYASGTLEAPAAMVTANDDPAEYNGLTLCRAGARPVRVGTGLDQVRELAEQYLTHGLPGQATQLGQITHRDLLADYAAFLRSLVDVSGIRRLKVVVDAGNGMAGLTAPAVLGTAAGLAELPIDLVPLYFELDAAVARHEAYPAEPENLTDLQAAVVAHGADVGLAFDGDGDRCIVLDENGAVVSPSAIIALVGLREVVRDQRDGRRPTVVHNLVTSAAVPDLMTAAGADVVRTRVGHSSITTQMAARDAVFGGEHDAHYYFRDFFFADSGMLAALHVLAALGEQPHPLSALAEVYEPYSSSGEISSPIADAADARARVVDAYVTRQGAGPVTVDELDGLTVSHWEDHPQWWFNLRAAGAEPVLRLNVEAADEDIMIKVRDDVLALVRDVASPTASTSSTTSSSAEGETHS</sequence>
<dbReference type="Gene3D" id="3.40.120.10">
    <property type="entry name" value="Alpha-D-Glucose-1,6-Bisphosphate, subunit A, domain 3"/>
    <property type="match status" value="3"/>
</dbReference>
<dbReference type="PANTHER" id="PTHR43771">
    <property type="entry name" value="PHOSPHOMANNOMUTASE"/>
    <property type="match status" value="1"/>
</dbReference>
<protein>
    <submittedName>
        <fullName evidence="12">Phosphomannomutase</fullName>
    </submittedName>
</protein>
<keyword evidence="5" id="KW-0460">Magnesium</keyword>
<name>A0A1G6VXT3_9MICO</name>
<evidence type="ECO:0000256" key="1">
    <source>
        <dbReference type="ARBA" id="ARBA00001946"/>
    </source>
</evidence>
<evidence type="ECO:0000256" key="3">
    <source>
        <dbReference type="ARBA" id="ARBA00022553"/>
    </source>
</evidence>
<evidence type="ECO:0000256" key="4">
    <source>
        <dbReference type="ARBA" id="ARBA00022723"/>
    </source>
</evidence>
<reference evidence="12 13" key="1">
    <citation type="submission" date="2016-09" db="EMBL/GenBank/DDBJ databases">
        <authorList>
            <person name="Capua I."/>
            <person name="De Benedictis P."/>
            <person name="Joannis T."/>
            <person name="Lombin L.H."/>
            <person name="Cattoli G."/>
        </authorList>
    </citation>
    <scope>NUCLEOTIDE SEQUENCE [LARGE SCALE GENOMIC DNA]</scope>
    <source>
        <strain evidence="12 13">ISLP-3</strain>
    </source>
</reference>
<gene>
    <name evidence="12" type="ORF">SAMN05216410_3553</name>
</gene>
<evidence type="ECO:0000256" key="6">
    <source>
        <dbReference type="ARBA" id="ARBA00023235"/>
    </source>
</evidence>
<dbReference type="STRING" id="1814289.SAMN05216410_3553"/>
<keyword evidence="6" id="KW-0413">Isomerase</keyword>
<evidence type="ECO:0000256" key="2">
    <source>
        <dbReference type="ARBA" id="ARBA00010231"/>
    </source>
</evidence>
<evidence type="ECO:0000313" key="13">
    <source>
        <dbReference type="Proteomes" id="UP000199039"/>
    </source>
</evidence>
<dbReference type="SUPFAM" id="SSF53738">
    <property type="entry name" value="Phosphoglucomutase, first 3 domains"/>
    <property type="match status" value="3"/>
</dbReference>
<feature type="domain" description="Alpha-D-phosphohexomutase alpha/beta/alpha" evidence="11">
    <location>
        <begin position="311"/>
        <end position="412"/>
    </location>
</feature>
<feature type="compositionally biased region" description="Low complexity" evidence="7">
    <location>
        <begin position="504"/>
        <end position="518"/>
    </location>
</feature>
<evidence type="ECO:0000259" key="8">
    <source>
        <dbReference type="Pfam" id="PF00408"/>
    </source>
</evidence>
<keyword evidence="4" id="KW-0479">Metal-binding</keyword>
<feature type="domain" description="Alpha-D-phosphohexomutase C-terminal" evidence="8">
    <location>
        <begin position="442"/>
        <end position="497"/>
    </location>
</feature>
<dbReference type="Gene3D" id="3.30.310.50">
    <property type="entry name" value="Alpha-D-phosphohexomutase, C-terminal domain"/>
    <property type="match status" value="1"/>
</dbReference>
<comment type="cofactor">
    <cofactor evidence="1">
        <name>Mg(2+)</name>
        <dbReference type="ChEBI" id="CHEBI:18420"/>
    </cofactor>
</comment>
<keyword evidence="13" id="KW-1185">Reference proteome</keyword>
<dbReference type="SUPFAM" id="SSF55957">
    <property type="entry name" value="Phosphoglucomutase, C-terminal domain"/>
    <property type="match status" value="1"/>
</dbReference>